<proteinExistence type="predicted"/>
<organism evidence="1 2">
    <name type="scientific">Candidatus Egerieimonas intestinavium</name>
    <dbReference type="NCBI Taxonomy" id="2840777"/>
    <lineage>
        <taxon>Bacteria</taxon>
        <taxon>Bacillati</taxon>
        <taxon>Bacillota</taxon>
        <taxon>Clostridia</taxon>
        <taxon>Lachnospirales</taxon>
        <taxon>Lachnospiraceae</taxon>
        <taxon>Lachnospiraceae incertae sedis</taxon>
        <taxon>Candidatus Egerieimonas</taxon>
    </lineage>
</organism>
<evidence type="ECO:0000313" key="1">
    <source>
        <dbReference type="EMBL" id="HIR93314.1"/>
    </source>
</evidence>
<sequence length="82" mass="9555">MKIYRDTEKKQLEQVICNCCGKSLKLKEQVVLEGFCPVRVSWGYFSEKDGETHSFDLCEECYDRITGQFAVPVEKKDELELI</sequence>
<comment type="caution">
    <text evidence="1">The sequence shown here is derived from an EMBL/GenBank/DDBJ whole genome shotgun (WGS) entry which is preliminary data.</text>
</comment>
<dbReference type="AlphaFoldDB" id="A0A9D1EKK7"/>
<name>A0A9D1EKK7_9FIRM</name>
<evidence type="ECO:0008006" key="3">
    <source>
        <dbReference type="Google" id="ProtNLM"/>
    </source>
</evidence>
<dbReference type="Proteomes" id="UP000886841">
    <property type="component" value="Unassembled WGS sequence"/>
</dbReference>
<reference evidence="1" key="2">
    <citation type="journal article" date="2021" name="PeerJ">
        <title>Extensive microbial diversity within the chicken gut microbiome revealed by metagenomics and culture.</title>
        <authorList>
            <person name="Gilroy R."/>
            <person name="Ravi A."/>
            <person name="Getino M."/>
            <person name="Pursley I."/>
            <person name="Horton D.L."/>
            <person name="Alikhan N.F."/>
            <person name="Baker D."/>
            <person name="Gharbi K."/>
            <person name="Hall N."/>
            <person name="Watson M."/>
            <person name="Adriaenssens E.M."/>
            <person name="Foster-Nyarko E."/>
            <person name="Jarju S."/>
            <person name="Secka A."/>
            <person name="Antonio M."/>
            <person name="Oren A."/>
            <person name="Chaudhuri R.R."/>
            <person name="La Ragione R."/>
            <person name="Hildebrand F."/>
            <person name="Pallen M.J."/>
        </authorList>
    </citation>
    <scope>NUCLEOTIDE SEQUENCE</scope>
    <source>
        <strain evidence="1">ChiSxjej1B13-7041</strain>
    </source>
</reference>
<reference evidence="1" key="1">
    <citation type="submission" date="2020-10" db="EMBL/GenBank/DDBJ databases">
        <authorList>
            <person name="Gilroy R."/>
        </authorList>
    </citation>
    <scope>NUCLEOTIDE SEQUENCE</scope>
    <source>
        <strain evidence="1">ChiSxjej1B13-7041</strain>
    </source>
</reference>
<accession>A0A9D1EKK7</accession>
<evidence type="ECO:0000313" key="2">
    <source>
        <dbReference type="Proteomes" id="UP000886841"/>
    </source>
</evidence>
<protein>
    <recommendedName>
        <fullName evidence="3">Ribosomal-protein-alanine N-acetyltransferase</fullName>
    </recommendedName>
</protein>
<gene>
    <name evidence="1" type="ORF">IAB98_07855</name>
</gene>
<dbReference type="EMBL" id="DVHU01000070">
    <property type="protein sequence ID" value="HIR93314.1"/>
    <property type="molecule type" value="Genomic_DNA"/>
</dbReference>